<sequence length="148" mass="16624">MPQVTLWDLPFYYDHGHIPTVPILSSDRMYTLRDKPVCFPSPGQYALDLFLFCIPPARGFPVPLSDITAHISVNIPRDDESQMPGLMASIWGLCLSLPLWDVEEERGGRRNEGQENERGLADCRLEGNAFSYFSLTLPGFTLLHGTVV</sequence>
<accession>A0AA88N9I2</accession>
<name>A0AA88N9I2_TACVA</name>
<evidence type="ECO:0000313" key="2">
    <source>
        <dbReference type="Proteomes" id="UP001187315"/>
    </source>
</evidence>
<evidence type="ECO:0000313" key="1">
    <source>
        <dbReference type="EMBL" id="KAK2852867.1"/>
    </source>
</evidence>
<proteinExistence type="predicted"/>
<dbReference type="Proteomes" id="UP001187315">
    <property type="component" value="Unassembled WGS sequence"/>
</dbReference>
<reference evidence="1" key="1">
    <citation type="submission" date="2023-08" db="EMBL/GenBank/DDBJ databases">
        <title>Pelteobagrus vachellii genome.</title>
        <authorList>
            <person name="Liu H."/>
        </authorList>
    </citation>
    <scope>NUCLEOTIDE SEQUENCE</scope>
    <source>
        <strain evidence="1">PRFRI_2022a</strain>
        <tissue evidence="1">Muscle</tissue>
    </source>
</reference>
<protein>
    <submittedName>
        <fullName evidence="1">Uncharacterized protein</fullName>
    </submittedName>
</protein>
<keyword evidence="2" id="KW-1185">Reference proteome</keyword>
<gene>
    <name evidence="1" type="ORF">Q7C36_008068</name>
</gene>
<dbReference type="EMBL" id="JAVHJS010000007">
    <property type="protein sequence ID" value="KAK2852867.1"/>
    <property type="molecule type" value="Genomic_DNA"/>
</dbReference>
<organism evidence="1 2">
    <name type="scientific">Tachysurus vachellii</name>
    <name type="common">Darkbarbel catfish</name>
    <name type="synonym">Pelteobagrus vachellii</name>
    <dbReference type="NCBI Taxonomy" id="175792"/>
    <lineage>
        <taxon>Eukaryota</taxon>
        <taxon>Metazoa</taxon>
        <taxon>Chordata</taxon>
        <taxon>Craniata</taxon>
        <taxon>Vertebrata</taxon>
        <taxon>Euteleostomi</taxon>
        <taxon>Actinopterygii</taxon>
        <taxon>Neopterygii</taxon>
        <taxon>Teleostei</taxon>
        <taxon>Ostariophysi</taxon>
        <taxon>Siluriformes</taxon>
        <taxon>Bagridae</taxon>
        <taxon>Tachysurus</taxon>
    </lineage>
</organism>
<comment type="caution">
    <text evidence="1">The sequence shown here is derived from an EMBL/GenBank/DDBJ whole genome shotgun (WGS) entry which is preliminary data.</text>
</comment>
<dbReference type="AlphaFoldDB" id="A0AA88N9I2"/>